<comment type="caution">
    <text evidence="1">The sequence shown here is derived from an EMBL/GenBank/DDBJ whole genome shotgun (WGS) entry which is preliminary data.</text>
</comment>
<dbReference type="NCBIfam" id="TIGR01643">
    <property type="entry name" value="YD_repeat_2x"/>
    <property type="match status" value="2"/>
</dbReference>
<dbReference type="RefSeq" id="WP_255916924.1">
    <property type="nucleotide sequence ID" value="NZ_JANFQO010000068.1"/>
</dbReference>
<protein>
    <submittedName>
        <fullName evidence="1">RHS repeat protein</fullName>
    </submittedName>
</protein>
<reference evidence="1" key="1">
    <citation type="submission" date="2022-07" db="EMBL/GenBank/DDBJ databases">
        <title>Tahibacter sp., a new gammaproteobacterium isolated from the silt sample collected at pig farm.</title>
        <authorList>
            <person name="Chen H."/>
        </authorList>
    </citation>
    <scope>NUCLEOTIDE SEQUENCE</scope>
    <source>
        <strain evidence="1">P2K</strain>
    </source>
</reference>
<organism evidence="1 2">
    <name type="scientific">Tahibacter harae</name>
    <dbReference type="NCBI Taxonomy" id="2963937"/>
    <lineage>
        <taxon>Bacteria</taxon>
        <taxon>Pseudomonadati</taxon>
        <taxon>Pseudomonadota</taxon>
        <taxon>Gammaproteobacteria</taxon>
        <taxon>Lysobacterales</taxon>
        <taxon>Rhodanobacteraceae</taxon>
        <taxon>Tahibacter</taxon>
    </lineage>
</organism>
<dbReference type="InterPro" id="IPR006530">
    <property type="entry name" value="YD"/>
</dbReference>
<dbReference type="Pfam" id="PF05593">
    <property type="entry name" value="RHS_repeat"/>
    <property type="match status" value="1"/>
</dbReference>
<dbReference type="InterPro" id="IPR031325">
    <property type="entry name" value="RHS_repeat"/>
</dbReference>
<keyword evidence="2" id="KW-1185">Reference proteome</keyword>
<gene>
    <name evidence="1" type="ORF">NM961_23850</name>
</gene>
<sequence length="105" mass="11294">MAQTDIAVPLSGIPARTTRYVYDAESRLIGVVLPNPQTGENPVGIADALGRGEYPAATIASSGVLVTRYGYDEQGNKISQTDALNRTTTWAYDKAGRVIRRTLPL</sequence>
<feature type="non-terminal residue" evidence="1">
    <location>
        <position position="105"/>
    </location>
</feature>
<name>A0ABT1QZM6_9GAMM</name>
<dbReference type="Gene3D" id="2.180.10.10">
    <property type="entry name" value="RHS repeat-associated core"/>
    <property type="match status" value="1"/>
</dbReference>
<evidence type="ECO:0000313" key="2">
    <source>
        <dbReference type="Proteomes" id="UP001165498"/>
    </source>
</evidence>
<evidence type="ECO:0000313" key="1">
    <source>
        <dbReference type="EMBL" id="MCQ4167747.1"/>
    </source>
</evidence>
<dbReference type="EMBL" id="JANFQO010000068">
    <property type="protein sequence ID" value="MCQ4167747.1"/>
    <property type="molecule type" value="Genomic_DNA"/>
</dbReference>
<dbReference type="Proteomes" id="UP001165498">
    <property type="component" value="Unassembled WGS sequence"/>
</dbReference>
<accession>A0ABT1QZM6</accession>
<proteinExistence type="predicted"/>